<dbReference type="RefSeq" id="WP_097788584.1">
    <property type="nucleotide sequence ID" value="NZ_BAAADT010000009.1"/>
</dbReference>
<name>A0A291P5C4_9GAMM</name>
<evidence type="ECO:0000313" key="3">
    <source>
        <dbReference type="Proteomes" id="UP000219993"/>
    </source>
</evidence>
<gene>
    <name evidence="2" type="ORF">BEI_1117</name>
</gene>
<organism evidence="2 3">
    <name type="scientific">Halomonas beimenensis</name>
    <dbReference type="NCBI Taxonomy" id="475662"/>
    <lineage>
        <taxon>Bacteria</taxon>
        <taxon>Pseudomonadati</taxon>
        <taxon>Pseudomonadota</taxon>
        <taxon>Gammaproteobacteria</taxon>
        <taxon>Oceanospirillales</taxon>
        <taxon>Halomonadaceae</taxon>
        <taxon>Halomonas</taxon>
    </lineage>
</organism>
<evidence type="ECO:0000313" key="2">
    <source>
        <dbReference type="EMBL" id="ATJ82104.1"/>
    </source>
</evidence>
<dbReference type="AlphaFoldDB" id="A0A291P5C4"/>
<sequence length="233" mass="25618">MTLSPELLETLRRYDTPTVANALDLVRGTRSAEGFTRQPLVAADPQAAPLVGYARCARIRALTPPEEDAAVIRERRLAYYRYVAESPADSLMVIEDEDGEDAVGAYWGEVNTCLHKRLGVNGVLTNGVIRDLDDLEPDFTVLGGRVGPSHAYVRVTAVDEPVEVFGMRVAPGDLLHADRHGAVRLTPEEAQALPEAIERIVGAERELLASARAPGFDFDKLLEAWEAFEKRRV</sequence>
<dbReference type="Gene3D" id="3.50.30.40">
    <property type="entry name" value="Ribonuclease E inhibitor RraA/RraA-like"/>
    <property type="match status" value="1"/>
</dbReference>
<keyword evidence="3" id="KW-1185">Reference proteome</keyword>
<dbReference type="InterPro" id="IPR005493">
    <property type="entry name" value="RraA/RraA-like"/>
</dbReference>
<evidence type="ECO:0000256" key="1">
    <source>
        <dbReference type="PIRSR" id="PIRSR605493-1"/>
    </source>
</evidence>
<dbReference type="Proteomes" id="UP000219993">
    <property type="component" value="Chromosome"/>
</dbReference>
<dbReference type="KEGG" id="hbe:BEI_1117"/>
<proteinExistence type="predicted"/>
<keyword evidence="1" id="KW-0479">Metal-binding</keyword>
<dbReference type="GO" id="GO:0046872">
    <property type="term" value="F:metal ion binding"/>
    <property type="evidence" value="ECO:0007669"/>
    <property type="project" value="UniProtKB-KW"/>
</dbReference>
<accession>A0A291P5C4</accession>
<dbReference type="Pfam" id="PF03737">
    <property type="entry name" value="RraA-like"/>
    <property type="match status" value="1"/>
</dbReference>
<keyword evidence="2" id="KW-0808">Transferase</keyword>
<dbReference type="GO" id="GO:0016740">
    <property type="term" value="F:transferase activity"/>
    <property type="evidence" value="ECO:0007669"/>
    <property type="project" value="UniProtKB-KW"/>
</dbReference>
<dbReference type="SUPFAM" id="SSF89562">
    <property type="entry name" value="RraA-like"/>
    <property type="match status" value="1"/>
</dbReference>
<dbReference type="OrthoDB" id="8912551at2"/>
<keyword evidence="1" id="KW-0460">Magnesium</keyword>
<protein>
    <submittedName>
        <fullName evidence="2">Acyl transferase</fullName>
    </submittedName>
</protein>
<reference evidence="2 3" key="1">
    <citation type="journal article" date="2017" name="Sci. Rep.">
        <title>Revealing the Saline Adaptation Strategies of the Halophilic Bacterium Halomonas beimenensis through High-throughput Omics and Transposon Mutagenesis Approaches.</title>
        <authorList>
            <person name="Chen Y.H."/>
            <person name="Lin S.S."/>
            <person name="Shyu Y.T."/>
        </authorList>
    </citation>
    <scope>NUCLEOTIDE SEQUENCE [LARGE SCALE GENOMIC DNA]</scope>
    <source>
        <strain evidence="2 3">NTU-111</strain>
    </source>
</reference>
<feature type="binding site" evidence="1">
    <location>
        <position position="130"/>
    </location>
    <ligand>
        <name>substrate</name>
    </ligand>
</feature>
<dbReference type="CDD" id="cd16841">
    <property type="entry name" value="RraA_family"/>
    <property type="match status" value="1"/>
</dbReference>
<feature type="binding site" evidence="1">
    <location>
        <position position="131"/>
    </location>
    <ligand>
        <name>Mg(2+)</name>
        <dbReference type="ChEBI" id="CHEBI:18420"/>
    </ligand>
</feature>
<dbReference type="EMBL" id="CP021435">
    <property type="protein sequence ID" value="ATJ82104.1"/>
    <property type="molecule type" value="Genomic_DNA"/>
</dbReference>
<dbReference type="InterPro" id="IPR036704">
    <property type="entry name" value="RraA/RraA-like_sf"/>
</dbReference>
<comment type="cofactor">
    <cofactor evidence="1">
        <name>Mg(2+)</name>
        <dbReference type="ChEBI" id="CHEBI:18420"/>
    </cofactor>
</comment>